<gene>
    <name evidence="1" type="ORF">SORBI_3004G144050</name>
</gene>
<sequence length="60" mass="7440">MENPKKQYLNTSKRRFLEQDSGWEGKTSIKSYMINARYWWSQQDKTNKNHWLSWEKLTRS</sequence>
<dbReference type="EMBL" id="CM000763">
    <property type="protein sequence ID" value="OQU84925.1"/>
    <property type="molecule type" value="Genomic_DNA"/>
</dbReference>
<dbReference type="Proteomes" id="UP000000768">
    <property type="component" value="Chromosome 4"/>
</dbReference>
<accession>A0A1Z5RN76</accession>
<dbReference type="AlphaFoldDB" id="A0A1Z5RN76"/>
<proteinExistence type="predicted"/>
<dbReference type="Gramene" id="OQU84925">
    <property type="protein sequence ID" value="OQU84925"/>
    <property type="gene ID" value="SORBI_3004G144050"/>
</dbReference>
<keyword evidence="2" id="KW-1185">Reference proteome</keyword>
<reference evidence="2" key="2">
    <citation type="journal article" date="2018" name="Plant J.">
        <title>The Sorghum bicolor reference genome: improved assembly, gene annotations, a transcriptome atlas, and signatures of genome organization.</title>
        <authorList>
            <person name="McCormick R.F."/>
            <person name="Truong S.K."/>
            <person name="Sreedasyam A."/>
            <person name="Jenkins J."/>
            <person name="Shu S."/>
            <person name="Sims D."/>
            <person name="Kennedy M."/>
            <person name="Amirebrahimi M."/>
            <person name="Weers B.D."/>
            <person name="McKinley B."/>
            <person name="Mattison A."/>
            <person name="Morishige D.T."/>
            <person name="Grimwood J."/>
            <person name="Schmutz J."/>
            <person name="Mullet J.E."/>
        </authorList>
    </citation>
    <scope>NUCLEOTIDE SEQUENCE [LARGE SCALE GENOMIC DNA]</scope>
    <source>
        <strain evidence="2">cv. BTx623</strain>
    </source>
</reference>
<organism evidence="1 2">
    <name type="scientific">Sorghum bicolor</name>
    <name type="common">Sorghum</name>
    <name type="synonym">Sorghum vulgare</name>
    <dbReference type="NCBI Taxonomy" id="4558"/>
    <lineage>
        <taxon>Eukaryota</taxon>
        <taxon>Viridiplantae</taxon>
        <taxon>Streptophyta</taxon>
        <taxon>Embryophyta</taxon>
        <taxon>Tracheophyta</taxon>
        <taxon>Spermatophyta</taxon>
        <taxon>Magnoliopsida</taxon>
        <taxon>Liliopsida</taxon>
        <taxon>Poales</taxon>
        <taxon>Poaceae</taxon>
        <taxon>PACMAD clade</taxon>
        <taxon>Panicoideae</taxon>
        <taxon>Andropogonodae</taxon>
        <taxon>Andropogoneae</taxon>
        <taxon>Sorghinae</taxon>
        <taxon>Sorghum</taxon>
    </lineage>
</organism>
<name>A0A1Z5RN76_SORBI</name>
<reference evidence="1 2" key="1">
    <citation type="journal article" date="2009" name="Nature">
        <title>The Sorghum bicolor genome and the diversification of grasses.</title>
        <authorList>
            <person name="Paterson A.H."/>
            <person name="Bowers J.E."/>
            <person name="Bruggmann R."/>
            <person name="Dubchak I."/>
            <person name="Grimwood J."/>
            <person name="Gundlach H."/>
            <person name="Haberer G."/>
            <person name="Hellsten U."/>
            <person name="Mitros T."/>
            <person name="Poliakov A."/>
            <person name="Schmutz J."/>
            <person name="Spannagl M."/>
            <person name="Tang H."/>
            <person name="Wang X."/>
            <person name="Wicker T."/>
            <person name="Bharti A.K."/>
            <person name="Chapman J."/>
            <person name="Feltus F.A."/>
            <person name="Gowik U."/>
            <person name="Grigoriev I.V."/>
            <person name="Lyons E."/>
            <person name="Maher C.A."/>
            <person name="Martis M."/>
            <person name="Narechania A."/>
            <person name="Otillar R.P."/>
            <person name="Penning B.W."/>
            <person name="Salamov A.A."/>
            <person name="Wang Y."/>
            <person name="Zhang L."/>
            <person name="Carpita N.C."/>
            <person name="Freeling M."/>
            <person name="Gingle A.R."/>
            <person name="Hash C.T."/>
            <person name="Keller B."/>
            <person name="Klein P."/>
            <person name="Kresovich S."/>
            <person name="McCann M.C."/>
            <person name="Ming R."/>
            <person name="Peterson D.G."/>
            <person name="Mehboob-ur-Rahman"/>
            <person name="Ware D."/>
            <person name="Westhoff P."/>
            <person name="Mayer K.F."/>
            <person name="Messing J."/>
            <person name="Rokhsar D.S."/>
        </authorList>
    </citation>
    <scope>NUCLEOTIDE SEQUENCE [LARGE SCALE GENOMIC DNA]</scope>
    <source>
        <strain evidence="2">cv. BTx623</strain>
    </source>
</reference>
<protein>
    <submittedName>
        <fullName evidence="1">Uncharacterized protein</fullName>
    </submittedName>
</protein>
<dbReference type="InParanoid" id="A0A1Z5RN76"/>
<evidence type="ECO:0000313" key="2">
    <source>
        <dbReference type="Proteomes" id="UP000000768"/>
    </source>
</evidence>
<evidence type="ECO:0000313" key="1">
    <source>
        <dbReference type="EMBL" id="OQU84925.1"/>
    </source>
</evidence>